<feature type="compositionally biased region" description="Pro residues" evidence="1">
    <location>
        <begin position="414"/>
        <end position="423"/>
    </location>
</feature>
<accession>A0A396RJE3</accession>
<reference evidence="2 3" key="1">
    <citation type="submission" date="2018-08" db="EMBL/GenBank/DDBJ databases">
        <title>The multiple taxonomic identification of Sphingomonas gilva.</title>
        <authorList>
            <person name="Zhu D."/>
            <person name="Zheng S."/>
        </authorList>
    </citation>
    <scope>NUCLEOTIDE SEQUENCE [LARGE SCALE GENOMIC DNA]</scope>
    <source>
        <strain evidence="2 3">ZDH117</strain>
    </source>
</reference>
<dbReference type="EMBL" id="QWLV01000013">
    <property type="protein sequence ID" value="RHW16257.1"/>
    <property type="molecule type" value="Genomic_DNA"/>
</dbReference>
<dbReference type="OrthoDB" id="7420165at2"/>
<keyword evidence="3" id="KW-1185">Reference proteome</keyword>
<name>A0A396RJE3_9SPHN</name>
<evidence type="ECO:0000313" key="3">
    <source>
        <dbReference type="Proteomes" id="UP000266693"/>
    </source>
</evidence>
<feature type="region of interest" description="Disordered" evidence="1">
    <location>
        <begin position="410"/>
        <end position="431"/>
    </location>
</feature>
<comment type="caution">
    <text evidence="2">The sequence shown here is derived from an EMBL/GenBank/DDBJ whole genome shotgun (WGS) entry which is preliminary data.</text>
</comment>
<protein>
    <submittedName>
        <fullName evidence="2">Heavy-metal-associated domain-containing protein</fullName>
    </submittedName>
</protein>
<organism evidence="2 3">
    <name type="scientific">Sphingomonas gilva</name>
    <dbReference type="NCBI Taxonomy" id="2305907"/>
    <lineage>
        <taxon>Bacteria</taxon>
        <taxon>Pseudomonadati</taxon>
        <taxon>Pseudomonadota</taxon>
        <taxon>Alphaproteobacteria</taxon>
        <taxon>Sphingomonadales</taxon>
        <taxon>Sphingomonadaceae</taxon>
        <taxon>Sphingomonas</taxon>
    </lineage>
</organism>
<evidence type="ECO:0000313" key="2">
    <source>
        <dbReference type="EMBL" id="RHW16257.1"/>
    </source>
</evidence>
<gene>
    <name evidence="2" type="ORF">D1610_16740</name>
</gene>
<proteinExistence type="predicted"/>
<dbReference type="Proteomes" id="UP000266693">
    <property type="component" value="Unassembled WGS sequence"/>
</dbReference>
<evidence type="ECO:0000256" key="1">
    <source>
        <dbReference type="SAM" id="MobiDB-lite"/>
    </source>
</evidence>
<sequence length="431" mass="45410">MDFHVRFAKRARVKRVTLIWAAAGLLAVAGAGSLAIAQIEGGDRGVAPIDSSGSFEVSGINVDIRAKTAEAARLGGWREAQRRGWRMLSQRLGGGGGSLPDSTLDSIVSGIVVENEEIGPNRYVARLGVLFDRARAGQLLGVGGNSLRSPPLLVIPVQVSGGVAQVFETRTEWQKAWARYRTGNSAIDYVRPSGTGPDALLLTASQIHRPGRGWWRTLLDGFGAADVIIPRVTLTRQWPGGPVIGTFEARHGPDNRLISRFALRVARTDAIPALMDAGVRRMDEIYEGALRSGILRPDPLLTFEPPVAEGEEELIEELPTELVIDPFTMPASGSVISIQFDTPNVSSVSAGEAALRGIPGVRSAATTSLALGGTSVMRVQYDGGQPGLAAALTARGWQVQAGEGVLRITRAAPAAPPPAPPAEPGADGAEP</sequence>
<dbReference type="AlphaFoldDB" id="A0A396RJE3"/>